<feature type="domain" description="Reverse transcriptase" evidence="10">
    <location>
        <begin position="97"/>
        <end position="280"/>
    </location>
</feature>
<keyword evidence="4" id="KW-0808">Transferase</keyword>
<comment type="similarity">
    <text evidence="1">Belongs to the beta type-B retroviral polymerase family. HERV class-II K(HML-2) pol subfamily.</text>
</comment>
<dbReference type="Gene3D" id="3.30.70.270">
    <property type="match status" value="1"/>
</dbReference>
<comment type="caution">
    <text evidence="11">The sequence shown here is derived from an EMBL/GenBank/DDBJ whole genome shotgun (WGS) entry which is preliminary data.</text>
</comment>
<dbReference type="GO" id="GO:0008233">
    <property type="term" value="F:peptidase activity"/>
    <property type="evidence" value="ECO:0007669"/>
    <property type="project" value="UniProtKB-KW"/>
</dbReference>
<proteinExistence type="inferred from homology"/>
<dbReference type="GO" id="GO:0003964">
    <property type="term" value="F:RNA-directed DNA polymerase activity"/>
    <property type="evidence" value="ECO:0007669"/>
    <property type="project" value="UniProtKB-KW"/>
</dbReference>
<dbReference type="SUPFAM" id="SSF56672">
    <property type="entry name" value="DNA/RNA polymerases"/>
    <property type="match status" value="1"/>
</dbReference>
<dbReference type="GO" id="GO:0004523">
    <property type="term" value="F:RNA-DNA hybrid ribonuclease activity"/>
    <property type="evidence" value="ECO:0007669"/>
    <property type="project" value="UniProtKB-EC"/>
</dbReference>
<dbReference type="InterPro" id="IPR043502">
    <property type="entry name" value="DNA/RNA_pol_sf"/>
</dbReference>
<evidence type="ECO:0000256" key="1">
    <source>
        <dbReference type="ARBA" id="ARBA00010879"/>
    </source>
</evidence>
<evidence type="ECO:0000256" key="2">
    <source>
        <dbReference type="ARBA" id="ARBA00012180"/>
    </source>
</evidence>
<dbReference type="InterPro" id="IPR053134">
    <property type="entry name" value="RNA-dir_DNA_polymerase"/>
</dbReference>
<keyword evidence="5" id="KW-0548">Nucleotidyltransferase</keyword>
<organism evidence="11 12">
    <name type="scientific">Pleurodeles waltl</name>
    <name type="common">Iberian ribbed newt</name>
    <dbReference type="NCBI Taxonomy" id="8319"/>
    <lineage>
        <taxon>Eukaryota</taxon>
        <taxon>Metazoa</taxon>
        <taxon>Chordata</taxon>
        <taxon>Craniata</taxon>
        <taxon>Vertebrata</taxon>
        <taxon>Euteleostomi</taxon>
        <taxon>Amphibia</taxon>
        <taxon>Batrachia</taxon>
        <taxon>Caudata</taxon>
        <taxon>Salamandroidea</taxon>
        <taxon>Salamandridae</taxon>
        <taxon>Pleurodelinae</taxon>
        <taxon>Pleurodeles</taxon>
    </lineage>
</organism>
<name>A0AAV7WZA9_PLEWA</name>
<evidence type="ECO:0000256" key="5">
    <source>
        <dbReference type="ARBA" id="ARBA00022695"/>
    </source>
</evidence>
<reference evidence="11" key="1">
    <citation type="journal article" date="2022" name="bioRxiv">
        <title>Sequencing and chromosome-scale assembly of the giantPleurodeles waltlgenome.</title>
        <authorList>
            <person name="Brown T."/>
            <person name="Elewa A."/>
            <person name="Iarovenko S."/>
            <person name="Subramanian E."/>
            <person name="Araus A.J."/>
            <person name="Petzold A."/>
            <person name="Susuki M."/>
            <person name="Suzuki K.-i.T."/>
            <person name="Hayashi T."/>
            <person name="Toyoda A."/>
            <person name="Oliveira C."/>
            <person name="Osipova E."/>
            <person name="Leigh N.D."/>
            <person name="Simon A."/>
            <person name="Yun M.H."/>
        </authorList>
    </citation>
    <scope>NUCLEOTIDE SEQUENCE</scope>
    <source>
        <strain evidence="11">20211129_DDA</strain>
        <tissue evidence="11">Liver</tissue>
    </source>
</reference>
<sequence>MKTRKHRVNLSLIFSPLTLKDGSVDGVIYSDTVSGQQQADCRQVLKQFAELFSLTPGQTRLCIHDVDTGYIMSVKNKILRHSDQVKESIKVEAHKMLEFGVIKHSDSPCASPVVLVPKPHTKDSKKEMRFCVDYRGLNSVTQTDAHSIPRADEPIDKLGEAKYLSAFDLTTGYWQINMAPGAKEKTAFATPDGHYQFTVMPFGLKNAPATFQRLVNQVLAGLESFSAAYLDDIAVFSSNWQDHLVHLKKVWQALQAAGLSIKATTCQIGQGNVVYLGHLVGGGQVQPLQPKIQTILDWVAQKTQTQVRAFLGLTG</sequence>
<dbReference type="EC" id="3.1.26.4" evidence="2"/>
<keyword evidence="9" id="KW-0695">RNA-directed DNA polymerase</keyword>
<keyword evidence="3" id="KW-0645">Protease</keyword>
<keyword evidence="6" id="KW-0540">Nuclease</keyword>
<evidence type="ECO:0000313" key="12">
    <source>
        <dbReference type="Proteomes" id="UP001066276"/>
    </source>
</evidence>
<evidence type="ECO:0000256" key="3">
    <source>
        <dbReference type="ARBA" id="ARBA00022670"/>
    </source>
</evidence>
<evidence type="ECO:0000256" key="8">
    <source>
        <dbReference type="ARBA" id="ARBA00022801"/>
    </source>
</evidence>
<protein>
    <recommendedName>
        <fullName evidence="2">ribonuclease H</fullName>
        <ecNumber evidence="2">3.1.26.4</ecNumber>
    </recommendedName>
</protein>
<keyword evidence="12" id="KW-1185">Reference proteome</keyword>
<accession>A0AAV7WZA9</accession>
<evidence type="ECO:0000256" key="7">
    <source>
        <dbReference type="ARBA" id="ARBA00022759"/>
    </source>
</evidence>
<dbReference type="Gene3D" id="3.10.10.10">
    <property type="entry name" value="HIV Type 1 Reverse Transcriptase, subunit A, domain 1"/>
    <property type="match status" value="1"/>
</dbReference>
<dbReference type="Pfam" id="PF00078">
    <property type="entry name" value="RVT_1"/>
    <property type="match status" value="1"/>
</dbReference>
<evidence type="ECO:0000313" key="11">
    <source>
        <dbReference type="EMBL" id="KAJ1218352.1"/>
    </source>
</evidence>
<gene>
    <name evidence="11" type="ORF">NDU88_005932</name>
</gene>
<evidence type="ECO:0000259" key="10">
    <source>
        <dbReference type="PROSITE" id="PS50878"/>
    </source>
</evidence>
<dbReference type="FunFam" id="3.10.10.10:FF:000007">
    <property type="entry name" value="Retrovirus-related Pol polyprotein from transposon 17.6-like Protein"/>
    <property type="match status" value="1"/>
</dbReference>
<dbReference type="GO" id="GO:0006508">
    <property type="term" value="P:proteolysis"/>
    <property type="evidence" value="ECO:0007669"/>
    <property type="project" value="UniProtKB-KW"/>
</dbReference>
<evidence type="ECO:0000256" key="9">
    <source>
        <dbReference type="ARBA" id="ARBA00022918"/>
    </source>
</evidence>
<evidence type="ECO:0000256" key="6">
    <source>
        <dbReference type="ARBA" id="ARBA00022722"/>
    </source>
</evidence>
<dbReference type="InterPro" id="IPR000477">
    <property type="entry name" value="RT_dom"/>
</dbReference>
<dbReference type="PANTHER" id="PTHR24559:SF454">
    <property type="entry name" value="RIBONUCLEASE H"/>
    <property type="match status" value="1"/>
</dbReference>
<dbReference type="AlphaFoldDB" id="A0AAV7WZA9"/>
<dbReference type="PROSITE" id="PS50878">
    <property type="entry name" value="RT_POL"/>
    <property type="match status" value="1"/>
</dbReference>
<dbReference type="InterPro" id="IPR043128">
    <property type="entry name" value="Rev_trsase/Diguanyl_cyclase"/>
</dbReference>
<keyword evidence="7" id="KW-0255">Endonuclease</keyword>
<dbReference type="PANTHER" id="PTHR24559">
    <property type="entry name" value="TRANSPOSON TY3-I GAG-POL POLYPROTEIN"/>
    <property type="match status" value="1"/>
</dbReference>
<keyword evidence="8" id="KW-0378">Hydrolase</keyword>
<dbReference type="Proteomes" id="UP001066276">
    <property type="component" value="Chromosome 1_1"/>
</dbReference>
<dbReference type="EMBL" id="JANPWB010000001">
    <property type="protein sequence ID" value="KAJ1218352.1"/>
    <property type="molecule type" value="Genomic_DNA"/>
</dbReference>
<evidence type="ECO:0000256" key="4">
    <source>
        <dbReference type="ARBA" id="ARBA00022679"/>
    </source>
</evidence>
<dbReference type="CDD" id="cd01647">
    <property type="entry name" value="RT_LTR"/>
    <property type="match status" value="1"/>
</dbReference>